<dbReference type="EMBL" id="QZDT01000015">
    <property type="protein sequence ID" value="NBJ93116.1"/>
    <property type="molecule type" value="Genomic_DNA"/>
</dbReference>
<dbReference type="PANTHER" id="PTHR39639">
    <property type="entry name" value="CHROMOSOME 16, WHOLE GENOME SHOTGUN SEQUENCE"/>
    <property type="match status" value="1"/>
</dbReference>
<name>A0A9X5GSJ1_9FIRM</name>
<keyword evidence="3" id="KW-1185">Reference proteome</keyword>
<protein>
    <submittedName>
        <fullName evidence="2">DUF262 domain-containing protein</fullName>
    </submittedName>
</protein>
<gene>
    <name evidence="2" type="ORF">D5281_11020</name>
</gene>
<dbReference type="RefSeq" id="WP_160560191.1">
    <property type="nucleotide sequence ID" value="NZ_QZDT01000015.1"/>
</dbReference>
<reference evidence="2" key="1">
    <citation type="submission" date="2018-09" db="EMBL/GenBank/DDBJ databases">
        <title>Murine metabolic-syndrome-specific gut microbial biobank.</title>
        <authorList>
            <person name="Liu C."/>
        </authorList>
    </citation>
    <scope>NUCLEOTIDE SEQUENCE</scope>
    <source>
        <strain evidence="2">D42-62</strain>
    </source>
</reference>
<organism evidence="2 3">
    <name type="scientific">Parablautia muri</name>
    <dbReference type="NCBI Taxonomy" id="2320879"/>
    <lineage>
        <taxon>Bacteria</taxon>
        <taxon>Bacillati</taxon>
        <taxon>Bacillota</taxon>
        <taxon>Clostridia</taxon>
        <taxon>Lachnospirales</taxon>
        <taxon>Lachnospiraceae</taxon>
        <taxon>Parablautia</taxon>
    </lineage>
</organism>
<dbReference type="Proteomes" id="UP001154420">
    <property type="component" value="Unassembled WGS sequence"/>
</dbReference>
<dbReference type="AlphaFoldDB" id="A0A9X5GSJ1"/>
<comment type="caution">
    <text evidence="2">The sequence shown here is derived from an EMBL/GenBank/DDBJ whole genome shotgun (WGS) entry which is preliminary data.</text>
</comment>
<feature type="domain" description="GmrSD restriction endonucleases N-terminal" evidence="1">
    <location>
        <begin position="15"/>
        <end position="179"/>
    </location>
</feature>
<dbReference type="PANTHER" id="PTHR39639:SF1">
    <property type="entry name" value="DUF262 DOMAIN-CONTAINING PROTEIN"/>
    <property type="match status" value="1"/>
</dbReference>
<accession>A0A9X5GSJ1</accession>
<dbReference type="InterPro" id="IPR004919">
    <property type="entry name" value="GmrSD_N"/>
</dbReference>
<evidence type="ECO:0000313" key="3">
    <source>
        <dbReference type="Proteomes" id="UP001154420"/>
    </source>
</evidence>
<evidence type="ECO:0000259" key="1">
    <source>
        <dbReference type="Pfam" id="PF03235"/>
    </source>
</evidence>
<evidence type="ECO:0000313" key="2">
    <source>
        <dbReference type="EMBL" id="NBJ93116.1"/>
    </source>
</evidence>
<dbReference type="Pfam" id="PF03235">
    <property type="entry name" value="GmrSD_N"/>
    <property type="match status" value="1"/>
</dbReference>
<dbReference type="OrthoDB" id="7802453at2"/>
<sequence length="357" mass="41927">MGNMRYNRKSTSITISNFFEQYQLGKYRLDPPYQRDFNVWNGEQKSFLIDTILKNFPIPPIFLEQKINPDTGVTTYDVIDGKQRLSTIIDFINNKVSIPLSYGSDIYGKEELNGLAFEQIKEKAKADDDIKAILADFWAYSLSVEYIENPDVKIVDNIFDRLNREGSRLNPQELRKAQYYDSLLYNDIEYYRNDCFIKKLTAKLNKNRMDDIGFITELFLMTLRNGIIDGNESEIDKVFEDEAEKYDAQKSSITKGKFSKVGKLLQDWNIDLDKYHIEGVSHIYALWYIALYVVNERIEETDYIKQQLCFFYEDLRGGQQIEETIVYQQSMQSASRSKSSRKKRINAMLRFLGYRTI</sequence>
<proteinExistence type="predicted"/>